<feature type="transmembrane region" description="Helical" evidence="2">
    <location>
        <begin position="296"/>
        <end position="318"/>
    </location>
</feature>
<feature type="transmembrane region" description="Helical" evidence="2">
    <location>
        <begin position="78"/>
        <end position="98"/>
    </location>
</feature>
<evidence type="ECO:0000313" key="4">
    <source>
        <dbReference type="Proteomes" id="UP000546642"/>
    </source>
</evidence>
<reference evidence="3 4" key="1">
    <citation type="submission" date="2020-08" db="EMBL/GenBank/DDBJ databases">
        <title>Sequencing the genomes of 1000 actinobacteria strains.</title>
        <authorList>
            <person name="Klenk H.-P."/>
        </authorList>
    </citation>
    <scope>NUCLEOTIDE SEQUENCE [LARGE SCALE GENOMIC DNA]</scope>
    <source>
        <strain evidence="3 4">DSM 46659</strain>
    </source>
</reference>
<dbReference type="EMBL" id="JACHDS010000001">
    <property type="protein sequence ID" value="MBB6171914.1"/>
    <property type="molecule type" value="Genomic_DNA"/>
</dbReference>
<feature type="transmembrane region" description="Helical" evidence="2">
    <location>
        <begin position="213"/>
        <end position="234"/>
    </location>
</feature>
<feature type="transmembrane region" description="Helical" evidence="2">
    <location>
        <begin position="254"/>
        <end position="275"/>
    </location>
</feature>
<evidence type="ECO:0000256" key="2">
    <source>
        <dbReference type="SAM" id="Phobius"/>
    </source>
</evidence>
<feature type="region of interest" description="Disordered" evidence="1">
    <location>
        <begin position="1"/>
        <end position="21"/>
    </location>
</feature>
<dbReference type="RefSeq" id="WP_184075211.1">
    <property type="nucleotide sequence ID" value="NZ_JACHDS010000001.1"/>
</dbReference>
<proteinExistence type="predicted"/>
<keyword evidence="2" id="KW-0472">Membrane</keyword>
<accession>A0A7W9YH02</accession>
<sequence>MRRETRDRRGHGPVRPTAAPEPDGGGYARYAAHAAVLWSGLYAVLAAYWALTGHGFPYGAAPDAAVTEPLAGRFGPGVAWGAVLLAGVPAALLGAAMLRGVRAGRPVLIAVGALLSVQLLALMTSVDLLTLLGYVPYALVSVFTDPESAAAFAAKATEAGVLHQLLCLVGGFLWALATVAYARRTGDACLRCGRAQGGEGWRSPRNAARWGRAAVYLAVVTPVLYAFTRFAWAFGVPLGISEEFLREGQETGMWTSGAFLAAFGLVGAVLTLGLTQRWGEVFPRWMVGPAGRRVPVSLAVVPATLVAVLLVVAGIAMWSGYAEMVAETVSGDEMGALLLGVLPTALFPLWGAALGAATLAYYYRRRGACAVCGRGADEPAVAAR</sequence>
<name>A0A7W9YH02_9ACTN</name>
<evidence type="ECO:0000256" key="1">
    <source>
        <dbReference type="SAM" id="MobiDB-lite"/>
    </source>
</evidence>
<gene>
    <name evidence="3" type="ORF">HNR23_001974</name>
</gene>
<keyword evidence="4" id="KW-1185">Reference proteome</keyword>
<protein>
    <submittedName>
        <fullName evidence="3">Uncharacterized protein</fullName>
    </submittedName>
</protein>
<feature type="transmembrane region" description="Helical" evidence="2">
    <location>
        <begin position="338"/>
        <end position="363"/>
    </location>
</feature>
<feature type="transmembrane region" description="Helical" evidence="2">
    <location>
        <begin position="107"/>
        <end position="135"/>
    </location>
</feature>
<evidence type="ECO:0000313" key="3">
    <source>
        <dbReference type="EMBL" id="MBB6171914.1"/>
    </source>
</evidence>
<keyword evidence="2" id="KW-1133">Transmembrane helix</keyword>
<comment type="caution">
    <text evidence="3">The sequence shown here is derived from an EMBL/GenBank/DDBJ whole genome shotgun (WGS) entry which is preliminary data.</text>
</comment>
<feature type="transmembrane region" description="Helical" evidence="2">
    <location>
        <begin position="30"/>
        <end position="51"/>
    </location>
</feature>
<dbReference type="AlphaFoldDB" id="A0A7W9YH02"/>
<organism evidence="3 4">
    <name type="scientific">Nocardiopsis mwathae</name>
    <dbReference type="NCBI Taxonomy" id="1472723"/>
    <lineage>
        <taxon>Bacteria</taxon>
        <taxon>Bacillati</taxon>
        <taxon>Actinomycetota</taxon>
        <taxon>Actinomycetes</taxon>
        <taxon>Streptosporangiales</taxon>
        <taxon>Nocardiopsidaceae</taxon>
        <taxon>Nocardiopsis</taxon>
    </lineage>
</organism>
<dbReference type="Proteomes" id="UP000546642">
    <property type="component" value="Unassembled WGS sequence"/>
</dbReference>
<feature type="transmembrane region" description="Helical" evidence="2">
    <location>
        <begin position="161"/>
        <end position="182"/>
    </location>
</feature>
<keyword evidence="2" id="KW-0812">Transmembrane</keyword>